<sequence length="116" mass="12518">MGILRKTVAGTLAAFTGGASLAAVQFRSDTERGTRETKKLRKEMGRQGQSGGTTFEVAAPNVAPSVIQGMTADEILHSDAPERPADTNPGWKLTPGISNQERFWNGTKWTSLSREK</sequence>
<evidence type="ECO:0000313" key="4">
    <source>
        <dbReference type="EMBL" id="CAB4971230.1"/>
    </source>
</evidence>
<feature type="region of interest" description="Disordered" evidence="1">
    <location>
        <begin position="79"/>
        <end position="99"/>
    </location>
</feature>
<accession>A0A6J7T4B5</accession>
<protein>
    <submittedName>
        <fullName evidence="5">Unannotated protein</fullName>
    </submittedName>
</protein>
<name>A0A6J7T4B5_9ZZZZ</name>
<proteinExistence type="predicted"/>
<feature type="compositionally biased region" description="Basic and acidic residues" evidence="1">
    <location>
        <begin position="28"/>
        <end position="45"/>
    </location>
</feature>
<evidence type="ECO:0000313" key="2">
    <source>
        <dbReference type="EMBL" id="CAB4624274.1"/>
    </source>
</evidence>
<dbReference type="EMBL" id="CAFBRX010000170">
    <property type="protein sequence ID" value="CAB5131593.1"/>
    <property type="molecule type" value="Genomic_DNA"/>
</dbReference>
<dbReference type="EMBL" id="CAEZVL010000023">
    <property type="protein sequence ID" value="CAB4624274.1"/>
    <property type="molecule type" value="Genomic_DNA"/>
</dbReference>
<gene>
    <name evidence="2" type="ORF">UFOPK1960_00266</name>
    <name evidence="3" type="ORF">UFOPK2921_00655</name>
    <name evidence="4" type="ORF">UFOPK3889_00608</name>
    <name evidence="5" type="ORF">UFOPK4275_00607</name>
    <name evidence="6" type="ORF">UFOPK4422_01370</name>
</gene>
<organism evidence="5">
    <name type="scientific">freshwater metagenome</name>
    <dbReference type="NCBI Taxonomy" id="449393"/>
    <lineage>
        <taxon>unclassified sequences</taxon>
        <taxon>metagenomes</taxon>
        <taxon>ecological metagenomes</taxon>
    </lineage>
</organism>
<feature type="region of interest" description="Disordered" evidence="1">
    <location>
        <begin position="26"/>
        <end position="58"/>
    </location>
</feature>
<dbReference type="AlphaFoldDB" id="A0A6J7T4B5"/>
<dbReference type="EMBL" id="CAEZZV010000067">
    <property type="protein sequence ID" value="CAB4777819.1"/>
    <property type="molecule type" value="Genomic_DNA"/>
</dbReference>
<evidence type="ECO:0000313" key="5">
    <source>
        <dbReference type="EMBL" id="CAB5048584.1"/>
    </source>
</evidence>
<evidence type="ECO:0000313" key="6">
    <source>
        <dbReference type="EMBL" id="CAB5131593.1"/>
    </source>
</evidence>
<evidence type="ECO:0000256" key="1">
    <source>
        <dbReference type="SAM" id="MobiDB-lite"/>
    </source>
</evidence>
<evidence type="ECO:0000313" key="3">
    <source>
        <dbReference type="EMBL" id="CAB4777819.1"/>
    </source>
</evidence>
<dbReference type="EMBL" id="CAFBQJ010000088">
    <property type="protein sequence ID" value="CAB5048584.1"/>
    <property type="molecule type" value="Genomic_DNA"/>
</dbReference>
<dbReference type="EMBL" id="CAFBNZ010000095">
    <property type="protein sequence ID" value="CAB4971230.1"/>
    <property type="molecule type" value="Genomic_DNA"/>
</dbReference>
<reference evidence="5" key="1">
    <citation type="submission" date="2020-05" db="EMBL/GenBank/DDBJ databases">
        <authorList>
            <person name="Chiriac C."/>
            <person name="Salcher M."/>
            <person name="Ghai R."/>
            <person name="Kavagutti S V."/>
        </authorList>
    </citation>
    <scope>NUCLEOTIDE SEQUENCE</scope>
</reference>